<protein>
    <submittedName>
        <fullName evidence="2">Uncharacterized protein</fullName>
    </submittedName>
</protein>
<dbReference type="Proteomes" id="UP000887566">
    <property type="component" value="Unplaced"/>
</dbReference>
<organism evidence="1 2">
    <name type="scientific">Plectus sambesii</name>
    <dbReference type="NCBI Taxonomy" id="2011161"/>
    <lineage>
        <taxon>Eukaryota</taxon>
        <taxon>Metazoa</taxon>
        <taxon>Ecdysozoa</taxon>
        <taxon>Nematoda</taxon>
        <taxon>Chromadorea</taxon>
        <taxon>Plectida</taxon>
        <taxon>Plectina</taxon>
        <taxon>Plectoidea</taxon>
        <taxon>Plectidae</taxon>
        <taxon>Plectus</taxon>
    </lineage>
</organism>
<name>A0A914VVE4_9BILA</name>
<evidence type="ECO:0000313" key="2">
    <source>
        <dbReference type="WBParaSite" id="PSAMB.scaffold2639size22071.g18584.t1"/>
    </source>
</evidence>
<evidence type="ECO:0000313" key="1">
    <source>
        <dbReference type="Proteomes" id="UP000887566"/>
    </source>
</evidence>
<proteinExistence type="predicted"/>
<reference evidence="2" key="1">
    <citation type="submission" date="2022-11" db="UniProtKB">
        <authorList>
            <consortium name="WormBaseParasite"/>
        </authorList>
    </citation>
    <scope>IDENTIFICATION</scope>
</reference>
<dbReference type="WBParaSite" id="PSAMB.scaffold2639size22071.g18584.t1">
    <property type="protein sequence ID" value="PSAMB.scaffold2639size22071.g18584.t1"/>
    <property type="gene ID" value="PSAMB.scaffold2639size22071.g18584"/>
</dbReference>
<dbReference type="AlphaFoldDB" id="A0A914VVE4"/>
<sequence>MESRKFPELTEGLRAIDPDAVESLLPRLSKRATNAGEMIRQIAQLTLWASGQLCLGGEDRLASHSVGPTNRAALLLLRAQKVPPATDSLSGRLVVGCAVWPGATTSDSVAWPAQTCRHRFALRPREMVTMMCDARALPAVLARSLFCTLVGLARGRFVRPRLSSPSLCIGGSTTEGGQGRQRERTCGHCPTVPIFTPVGRDVPSRGLCSTVRRRLDPDSGAQRTRRCLSLLDGRPTGRAGRGAFSRGG</sequence>
<accession>A0A914VVE4</accession>
<keyword evidence="1" id="KW-1185">Reference proteome</keyword>